<dbReference type="Gene3D" id="2.90.10.10">
    <property type="entry name" value="Bulb-type lectin domain"/>
    <property type="match status" value="1"/>
</dbReference>
<dbReference type="Proteomes" id="UP001293593">
    <property type="component" value="Unassembled WGS sequence"/>
</dbReference>
<evidence type="ECO:0000256" key="1">
    <source>
        <dbReference type="ARBA" id="ARBA00022729"/>
    </source>
</evidence>
<dbReference type="Pfam" id="PF01453">
    <property type="entry name" value="B_lectin"/>
    <property type="match status" value="1"/>
</dbReference>
<dbReference type="SUPFAM" id="SSF51110">
    <property type="entry name" value="alpha-D-mannose-specific plant lectins"/>
    <property type="match status" value="1"/>
</dbReference>
<comment type="caution">
    <text evidence="6">The sequence shown here is derived from an EMBL/GenBank/DDBJ whole genome shotgun (WGS) entry which is preliminary data.</text>
</comment>
<feature type="signal peptide" evidence="4">
    <location>
        <begin position="1"/>
        <end position="24"/>
    </location>
</feature>
<keyword evidence="7" id="KW-1185">Reference proteome</keyword>
<feature type="domain" description="Bulb-type lectin" evidence="5">
    <location>
        <begin position="25"/>
        <end position="146"/>
    </location>
</feature>
<keyword evidence="2" id="KW-1015">Disulfide bond</keyword>
<evidence type="ECO:0000259" key="5">
    <source>
        <dbReference type="PROSITE" id="PS50927"/>
    </source>
</evidence>
<sequence length="154" mass="16769">MDTLCFMNIIAYALLISCFKASMAVSSIGQSQILSDASRTTLTSKGGNFDLGFFTPGNSNKRYLGISYKKIPKIVVWVANSVNPTNDSTGVVTVNASSNLVLTQNNTVVWHMDLTRQAQNLVSELLDSGNFVVRDVNEANPKALRMVCFGALRK</sequence>
<dbReference type="InterPro" id="IPR001480">
    <property type="entry name" value="Bulb-type_lectin_dom"/>
</dbReference>
<accession>A0AAE1J7C6</accession>
<dbReference type="AlphaFoldDB" id="A0AAE1J7C6"/>
<keyword evidence="1 4" id="KW-0732">Signal</keyword>
<evidence type="ECO:0000313" key="7">
    <source>
        <dbReference type="Proteomes" id="UP001293593"/>
    </source>
</evidence>
<dbReference type="SMART" id="SM00108">
    <property type="entry name" value="B_lectin"/>
    <property type="match status" value="1"/>
</dbReference>
<name>A0AAE1J7C6_9FABA</name>
<proteinExistence type="predicted"/>
<dbReference type="PROSITE" id="PS50927">
    <property type="entry name" value="BULB_LECTIN"/>
    <property type="match status" value="1"/>
</dbReference>
<protein>
    <recommendedName>
        <fullName evidence="5">Bulb-type lectin domain-containing protein</fullName>
    </recommendedName>
</protein>
<dbReference type="CDD" id="cd00028">
    <property type="entry name" value="B_lectin"/>
    <property type="match status" value="1"/>
</dbReference>
<keyword evidence="3" id="KW-0325">Glycoprotein</keyword>
<evidence type="ECO:0000256" key="2">
    <source>
        <dbReference type="ARBA" id="ARBA00023157"/>
    </source>
</evidence>
<dbReference type="InterPro" id="IPR036426">
    <property type="entry name" value="Bulb-type_lectin_dom_sf"/>
</dbReference>
<organism evidence="6 7">
    <name type="scientific">Acacia crassicarpa</name>
    <name type="common">northern wattle</name>
    <dbReference type="NCBI Taxonomy" id="499986"/>
    <lineage>
        <taxon>Eukaryota</taxon>
        <taxon>Viridiplantae</taxon>
        <taxon>Streptophyta</taxon>
        <taxon>Embryophyta</taxon>
        <taxon>Tracheophyta</taxon>
        <taxon>Spermatophyta</taxon>
        <taxon>Magnoliopsida</taxon>
        <taxon>eudicotyledons</taxon>
        <taxon>Gunneridae</taxon>
        <taxon>Pentapetalae</taxon>
        <taxon>rosids</taxon>
        <taxon>fabids</taxon>
        <taxon>Fabales</taxon>
        <taxon>Fabaceae</taxon>
        <taxon>Caesalpinioideae</taxon>
        <taxon>mimosoid clade</taxon>
        <taxon>Acacieae</taxon>
        <taxon>Acacia</taxon>
    </lineage>
</organism>
<dbReference type="PANTHER" id="PTHR32444:SF247">
    <property type="entry name" value="OS01G0958200 PROTEIN"/>
    <property type="match status" value="1"/>
</dbReference>
<reference evidence="6" key="1">
    <citation type="submission" date="2023-10" db="EMBL/GenBank/DDBJ databases">
        <title>Chromosome-level genome of the transformable northern wattle, Acacia crassicarpa.</title>
        <authorList>
            <person name="Massaro I."/>
            <person name="Sinha N.R."/>
            <person name="Poethig S."/>
            <person name="Leichty A.R."/>
        </authorList>
    </citation>
    <scope>NUCLEOTIDE SEQUENCE</scope>
    <source>
        <strain evidence="6">Acra3RX</strain>
        <tissue evidence="6">Leaf</tissue>
    </source>
</reference>
<feature type="chain" id="PRO_5042094758" description="Bulb-type lectin domain-containing protein" evidence="4">
    <location>
        <begin position="25"/>
        <end position="154"/>
    </location>
</feature>
<dbReference type="PANTHER" id="PTHR32444">
    <property type="entry name" value="BULB-TYPE LECTIN DOMAIN-CONTAINING PROTEIN"/>
    <property type="match status" value="1"/>
</dbReference>
<dbReference type="EMBL" id="JAWXYG010000009">
    <property type="protein sequence ID" value="KAK4263642.1"/>
    <property type="molecule type" value="Genomic_DNA"/>
</dbReference>
<gene>
    <name evidence="6" type="ORF">QN277_029029</name>
</gene>
<evidence type="ECO:0000256" key="3">
    <source>
        <dbReference type="ARBA" id="ARBA00023180"/>
    </source>
</evidence>
<evidence type="ECO:0000313" key="6">
    <source>
        <dbReference type="EMBL" id="KAK4263642.1"/>
    </source>
</evidence>
<evidence type="ECO:0000256" key="4">
    <source>
        <dbReference type="SAM" id="SignalP"/>
    </source>
</evidence>